<organism evidence="2 3">
    <name type="scientific">Seminavis robusta</name>
    <dbReference type="NCBI Taxonomy" id="568900"/>
    <lineage>
        <taxon>Eukaryota</taxon>
        <taxon>Sar</taxon>
        <taxon>Stramenopiles</taxon>
        <taxon>Ochrophyta</taxon>
        <taxon>Bacillariophyta</taxon>
        <taxon>Bacillariophyceae</taxon>
        <taxon>Bacillariophycidae</taxon>
        <taxon>Naviculales</taxon>
        <taxon>Naviculaceae</taxon>
        <taxon>Seminavis</taxon>
    </lineage>
</organism>
<accession>A0A9N8DH92</accession>
<sequence>MLNGSDIATVSVKNETKVEARSVPIGTDIKPTNHSRSNPTKRDHSRAYNILKKKHNDTLTSSINLDNTNQAKESYTAVSTPTGSDDRLVISMKTMPGRIAHIQPTLDSLLFHQTSVFDQFYLALPRQPLHNPDYVIPEFLKKYAEEGLITLLRPDYDYGALDKILHSIQTEEQHFQQQSTLQAHQYRILYLDDDMIYAPMFVEILANKSQSYPDSVVALSGAKLRSRFRQIGHSSPEKDRHPFIYYKLGGVDSFGDPLVDLTQGFMGVLVRLSFFDVPEFVRMAGNKSVPDGVRRSDDYVICGYLEKRNIPRRLVDGGLVPQSHQVSSKIGNLGKTMNRNAMTAAYYLQTNWGIWQSYQFEPYLDLPKDTRDLMDCEARHAQYCPPKVKKNGRIQYSLVTEMLDDLLNVTADTKSGK</sequence>
<evidence type="ECO:0000313" key="3">
    <source>
        <dbReference type="Proteomes" id="UP001153069"/>
    </source>
</evidence>
<feature type="region of interest" description="Disordered" evidence="1">
    <location>
        <begin position="25"/>
        <end position="44"/>
    </location>
</feature>
<evidence type="ECO:0000256" key="1">
    <source>
        <dbReference type="SAM" id="MobiDB-lite"/>
    </source>
</evidence>
<proteinExistence type="predicted"/>
<protein>
    <submittedName>
        <fullName evidence="2">Uncharacterized protein</fullName>
    </submittedName>
</protein>
<reference evidence="2" key="1">
    <citation type="submission" date="2020-06" db="EMBL/GenBank/DDBJ databases">
        <authorList>
            <consortium name="Plant Systems Biology data submission"/>
        </authorList>
    </citation>
    <scope>NUCLEOTIDE SEQUENCE</scope>
    <source>
        <strain evidence="2">D6</strain>
    </source>
</reference>
<dbReference type="AlphaFoldDB" id="A0A9N8DH92"/>
<keyword evidence="3" id="KW-1185">Reference proteome</keyword>
<gene>
    <name evidence="2" type="ORF">SEMRO_88_G046310.1</name>
</gene>
<comment type="caution">
    <text evidence="2">The sequence shown here is derived from an EMBL/GenBank/DDBJ whole genome shotgun (WGS) entry which is preliminary data.</text>
</comment>
<dbReference type="EMBL" id="CAICTM010000087">
    <property type="protein sequence ID" value="CAB9500611.1"/>
    <property type="molecule type" value="Genomic_DNA"/>
</dbReference>
<name>A0A9N8DH92_9STRA</name>
<evidence type="ECO:0000313" key="2">
    <source>
        <dbReference type="EMBL" id="CAB9500611.1"/>
    </source>
</evidence>
<dbReference type="Proteomes" id="UP001153069">
    <property type="component" value="Unassembled WGS sequence"/>
</dbReference>